<proteinExistence type="predicted"/>
<organism evidence="1 2">
    <name type="scientific">Tanacetum coccineum</name>
    <dbReference type="NCBI Taxonomy" id="301880"/>
    <lineage>
        <taxon>Eukaryota</taxon>
        <taxon>Viridiplantae</taxon>
        <taxon>Streptophyta</taxon>
        <taxon>Embryophyta</taxon>
        <taxon>Tracheophyta</taxon>
        <taxon>Spermatophyta</taxon>
        <taxon>Magnoliopsida</taxon>
        <taxon>eudicotyledons</taxon>
        <taxon>Gunneridae</taxon>
        <taxon>Pentapetalae</taxon>
        <taxon>asterids</taxon>
        <taxon>campanulids</taxon>
        <taxon>Asterales</taxon>
        <taxon>Asteraceae</taxon>
        <taxon>Asteroideae</taxon>
        <taxon>Anthemideae</taxon>
        <taxon>Anthemidinae</taxon>
        <taxon>Tanacetum</taxon>
    </lineage>
</organism>
<reference evidence="1" key="1">
    <citation type="journal article" date="2022" name="Int. J. Mol. Sci.">
        <title>Draft Genome of Tanacetum Coccineum: Genomic Comparison of Closely Related Tanacetum-Family Plants.</title>
        <authorList>
            <person name="Yamashiro T."/>
            <person name="Shiraishi A."/>
            <person name="Nakayama K."/>
            <person name="Satake H."/>
        </authorList>
    </citation>
    <scope>NUCLEOTIDE SEQUENCE</scope>
</reference>
<reference evidence="1" key="2">
    <citation type="submission" date="2022-01" db="EMBL/GenBank/DDBJ databases">
        <authorList>
            <person name="Yamashiro T."/>
            <person name="Shiraishi A."/>
            <person name="Satake H."/>
            <person name="Nakayama K."/>
        </authorList>
    </citation>
    <scope>NUCLEOTIDE SEQUENCE</scope>
</reference>
<sequence length="138" mass="15694">MTYPCHWFSEQVGLAGTVGVQVNVVQCSDMVYVCVVELWDGTRMTISLLAVYSMHVGIYFSSRLRLTRQIPSTGMVALGYVYKVSEKVSLASNLMYHYMSAEATASFCCDYLLRQIWKNYSHRAVWDLLNESARVRAV</sequence>
<dbReference type="Proteomes" id="UP001151760">
    <property type="component" value="Unassembled WGS sequence"/>
</dbReference>
<accession>A0ABQ5IH91</accession>
<evidence type="ECO:0000313" key="2">
    <source>
        <dbReference type="Proteomes" id="UP001151760"/>
    </source>
</evidence>
<dbReference type="EMBL" id="BQNB010020780">
    <property type="protein sequence ID" value="GJT99531.1"/>
    <property type="molecule type" value="Genomic_DNA"/>
</dbReference>
<evidence type="ECO:0000313" key="1">
    <source>
        <dbReference type="EMBL" id="GJT99531.1"/>
    </source>
</evidence>
<protein>
    <submittedName>
        <fullName evidence="1">Mitochondrial import receptor subunit TOM40-1-like protein</fullName>
    </submittedName>
</protein>
<name>A0ABQ5IH91_9ASTR</name>
<comment type="caution">
    <text evidence="1">The sequence shown here is derived from an EMBL/GenBank/DDBJ whole genome shotgun (WGS) entry which is preliminary data.</text>
</comment>
<gene>
    <name evidence="1" type="ORF">Tco_1109870</name>
</gene>
<keyword evidence="2" id="KW-1185">Reference proteome</keyword>